<proteinExistence type="predicted"/>
<evidence type="ECO:0000256" key="1">
    <source>
        <dbReference type="SAM" id="SignalP"/>
    </source>
</evidence>
<reference evidence="2 3" key="1">
    <citation type="submission" date="2016-04" db="EMBL/GenBank/DDBJ databases">
        <title>ATOL: Assembling a taxonomically balanced genome-scale reconstruction of the evolutionary history of the Enterobacteriaceae.</title>
        <authorList>
            <person name="Plunkett G.III."/>
            <person name="Neeno-Eckwall E.C."/>
            <person name="Glasner J.D."/>
            <person name="Perna N.T."/>
        </authorList>
    </citation>
    <scope>NUCLEOTIDE SEQUENCE [LARGE SCALE GENOMIC DNA]</scope>
    <source>
        <strain evidence="2 3">ATCC 51607</strain>
    </source>
</reference>
<evidence type="ECO:0000313" key="2">
    <source>
        <dbReference type="EMBL" id="OAT21098.1"/>
    </source>
</evidence>
<dbReference type="AlphaFoldDB" id="A0A1B7HZG3"/>
<keyword evidence="1" id="KW-0732">Signal</keyword>
<comment type="caution">
    <text evidence="2">The sequence shown here is derived from an EMBL/GenBank/DDBJ whole genome shotgun (WGS) entry which is preliminary data.</text>
</comment>
<dbReference type="RefSeq" id="WP_074388619.1">
    <property type="nucleotide sequence ID" value="NZ_LXEO01000007.1"/>
</dbReference>
<evidence type="ECO:0000313" key="3">
    <source>
        <dbReference type="Proteomes" id="UP000078286"/>
    </source>
</evidence>
<dbReference type="PATRIC" id="fig|1354255.3.peg.339"/>
<keyword evidence="3" id="KW-1185">Reference proteome</keyword>
<sequence length="84" mass="8841">MKVHSILAVSLAATSFSCLAFKSQPSIPETSPTSSISTLESKILGSFYSKHGMNPQSTVLGMCNASPVPGCSCPFCMMLRSHVS</sequence>
<feature type="signal peptide" evidence="1">
    <location>
        <begin position="1"/>
        <end position="20"/>
    </location>
</feature>
<gene>
    <name evidence="2" type="ORF">M979_0327</name>
</gene>
<evidence type="ECO:0008006" key="4">
    <source>
        <dbReference type="Google" id="ProtNLM"/>
    </source>
</evidence>
<name>A0A1B7HZG3_9ENTR</name>
<dbReference type="PROSITE" id="PS51257">
    <property type="entry name" value="PROKAR_LIPOPROTEIN"/>
    <property type="match status" value="1"/>
</dbReference>
<protein>
    <recommendedName>
        <fullName evidence="4">Lipoprotein</fullName>
    </recommendedName>
</protein>
<accession>A0A1B7HZG3</accession>
<dbReference type="Proteomes" id="UP000078286">
    <property type="component" value="Unassembled WGS sequence"/>
</dbReference>
<organism evidence="2 3">
    <name type="scientific">Buttiauxella noackiae ATCC 51607</name>
    <dbReference type="NCBI Taxonomy" id="1354255"/>
    <lineage>
        <taxon>Bacteria</taxon>
        <taxon>Pseudomonadati</taxon>
        <taxon>Pseudomonadota</taxon>
        <taxon>Gammaproteobacteria</taxon>
        <taxon>Enterobacterales</taxon>
        <taxon>Enterobacteriaceae</taxon>
        <taxon>Buttiauxella</taxon>
    </lineage>
</organism>
<feature type="chain" id="PRO_5008593515" description="Lipoprotein" evidence="1">
    <location>
        <begin position="21"/>
        <end position="84"/>
    </location>
</feature>
<dbReference type="EMBL" id="LXEO01000007">
    <property type="protein sequence ID" value="OAT21098.1"/>
    <property type="molecule type" value="Genomic_DNA"/>
</dbReference>